<comment type="caution">
    <text evidence="1">The sequence shown here is derived from an EMBL/GenBank/DDBJ whole genome shotgun (WGS) entry which is preliminary data.</text>
</comment>
<reference evidence="1 2" key="1">
    <citation type="submission" date="2018-08" db="EMBL/GenBank/DDBJ databases">
        <title>Genome sequence of strict halophilic Halobacillus trueperi SS1 isolated from Lunsu, a salty water body of North West Himalayas.</title>
        <authorList>
            <person name="Gupta S."/>
            <person name="Sharma P."/>
            <person name="Dev K."/>
            <person name="Baumler D."/>
            <person name="Sourirajan A."/>
        </authorList>
    </citation>
    <scope>NUCLEOTIDE SEQUENCE [LARGE SCALE GENOMIC DNA]</scope>
    <source>
        <strain evidence="1 2">SS1</strain>
    </source>
</reference>
<dbReference type="Proteomes" id="UP000257032">
    <property type="component" value="Unassembled WGS sequence"/>
</dbReference>
<gene>
    <name evidence="1" type="ORF">DXT76_16165</name>
</gene>
<name>A0A3D8VKI9_9BACI</name>
<dbReference type="AlphaFoldDB" id="A0A3D8VKI9"/>
<evidence type="ECO:0000313" key="2">
    <source>
        <dbReference type="Proteomes" id="UP000257032"/>
    </source>
</evidence>
<proteinExistence type="predicted"/>
<dbReference type="RefSeq" id="WP_115894785.1">
    <property type="nucleotide sequence ID" value="NZ_QTLC01000058.1"/>
</dbReference>
<evidence type="ECO:0000313" key="1">
    <source>
        <dbReference type="EMBL" id="RDY69862.1"/>
    </source>
</evidence>
<protein>
    <submittedName>
        <fullName evidence="1">Uncharacterized protein</fullName>
    </submittedName>
</protein>
<dbReference type="EMBL" id="QTLC01000058">
    <property type="protein sequence ID" value="RDY69862.1"/>
    <property type="molecule type" value="Genomic_DNA"/>
</dbReference>
<sequence>MSIKAIIPFLDDLSDQKLETASLKQRMDKLAGVYEKERIKSEKRINVQLRKAKLHYLKALYDFYQEKNEFDSTFETLKSFHHRFYNKSLSIEKFNLAEIGAFKGTERSLRIFDNEILNAMYHGHISENVHLYIDYGITSQSNEKAMEIRKRLSK</sequence>
<organism evidence="1 2">
    <name type="scientific">Halobacillus trueperi</name>
    <dbReference type="NCBI Taxonomy" id="156205"/>
    <lineage>
        <taxon>Bacteria</taxon>
        <taxon>Bacillati</taxon>
        <taxon>Bacillota</taxon>
        <taxon>Bacilli</taxon>
        <taxon>Bacillales</taxon>
        <taxon>Bacillaceae</taxon>
        <taxon>Halobacillus</taxon>
    </lineage>
</organism>
<accession>A0A3D8VKI9</accession>